<feature type="compositionally biased region" description="Polar residues" evidence="1">
    <location>
        <begin position="113"/>
        <end position="128"/>
    </location>
</feature>
<protein>
    <submittedName>
        <fullName evidence="2">Uncharacterized protein</fullName>
    </submittedName>
</protein>
<accession>A0AAN9P752</accession>
<feature type="region of interest" description="Disordered" evidence="1">
    <location>
        <begin position="109"/>
        <end position="145"/>
    </location>
</feature>
<dbReference type="AlphaFoldDB" id="A0AAN9P752"/>
<evidence type="ECO:0000313" key="2">
    <source>
        <dbReference type="EMBL" id="KAK7287181.1"/>
    </source>
</evidence>
<proteinExistence type="predicted"/>
<dbReference type="EMBL" id="JAYWIO010000001">
    <property type="protein sequence ID" value="KAK7287181.1"/>
    <property type="molecule type" value="Genomic_DNA"/>
</dbReference>
<gene>
    <name evidence="2" type="ORF">RIF29_00283</name>
</gene>
<evidence type="ECO:0000313" key="3">
    <source>
        <dbReference type="Proteomes" id="UP001372338"/>
    </source>
</evidence>
<evidence type="ECO:0000256" key="1">
    <source>
        <dbReference type="SAM" id="MobiDB-lite"/>
    </source>
</evidence>
<organism evidence="2 3">
    <name type="scientific">Crotalaria pallida</name>
    <name type="common">Smooth rattlebox</name>
    <name type="synonym">Crotalaria striata</name>
    <dbReference type="NCBI Taxonomy" id="3830"/>
    <lineage>
        <taxon>Eukaryota</taxon>
        <taxon>Viridiplantae</taxon>
        <taxon>Streptophyta</taxon>
        <taxon>Embryophyta</taxon>
        <taxon>Tracheophyta</taxon>
        <taxon>Spermatophyta</taxon>
        <taxon>Magnoliopsida</taxon>
        <taxon>eudicotyledons</taxon>
        <taxon>Gunneridae</taxon>
        <taxon>Pentapetalae</taxon>
        <taxon>rosids</taxon>
        <taxon>fabids</taxon>
        <taxon>Fabales</taxon>
        <taxon>Fabaceae</taxon>
        <taxon>Papilionoideae</taxon>
        <taxon>50 kb inversion clade</taxon>
        <taxon>genistoids sensu lato</taxon>
        <taxon>core genistoids</taxon>
        <taxon>Crotalarieae</taxon>
        <taxon>Crotalaria</taxon>
    </lineage>
</organism>
<sequence length="168" mass="18660">MEEEDEVIECSIPDSSLASSSTECCSIPRGGPIYFPNMVGPSTTLNHFQSSLLHELRDLEPLLCEAASQSCSSNHDHRDHDDLEVNELKVFTDDELMDMALTQVFLGRDENNNNENHPPLSHQSNNAPKSHENNPKRKRKGRGTSNSVLQILQFGYALSSLISDEPAP</sequence>
<dbReference type="Proteomes" id="UP001372338">
    <property type="component" value="Unassembled WGS sequence"/>
</dbReference>
<name>A0AAN9P752_CROPI</name>
<comment type="caution">
    <text evidence="2">The sequence shown here is derived from an EMBL/GenBank/DDBJ whole genome shotgun (WGS) entry which is preliminary data.</text>
</comment>
<keyword evidence="3" id="KW-1185">Reference proteome</keyword>
<reference evidence="2 3" key="1">
    <citation type="submission" date="2024-01" db="EMBL/GenBank/DDBJ databases">
        <title>The genomes of 5 underutilized Papilionoideae crops provide insights into root nodulation and disease resistanc.</title>
        <authorList>
            <person name="Yuan L."/>
        </authorList>
    </citation>
    <scope>NUCLEOTIDE SEQUENCE [LARGE SCALE GENOMIC DNA]</scope>
    <source>
        <strain evidence="2">ZHUSHIDOU_FW_LH</strain>
        <tissue evidence="2">Leaf</tissue>
    </source>
</reference>